<dbReference type="EMBL" id="JBHSBC010000036">
    <property type="protein sequence ID" value="MFC3984598.1"/>
    <property type="molecule type" value="Genomic_DNA"/>
</dbReference>
<comment type="similarity">
    <text evidence="1">Belongs to the bacterial solute-binding protein 5 family.</text>
</comment>
<dbReference type="Proteomes" id="UP001595698">
    <property type="component" value="Unassembled WGS sequence"/>
</dbReference>
<dbReference type="InterPro" id="IPR006311">
    <property type="entry name" value="TAT_signal"/>
</dbReference>
<dbReference type="PROSITE" id="PS51257">
    <property type="entry name" value="PROKAR_LIPOPROTEIN"/>
    <property type="match status" value="1"/>
</dbReference>
<keyword evidence="3" id="KW-0732">Signal</keyword>
<dbReference type="InterPro" id="IPR039424">
    <property type="entry name" value="SBP_5"/>
</dbReference>
<dbReference type="InterPro" id="IPR000914">
    <property type="entry name" value="SBP_5_dom"/>
</dbReference>
<name>A0ABV8F7F2_9ACTN</name>
<evidence type="ECO:0000256" key="3">
    <source>
        <dbReference type="ARBA" id="ARBA00022729"/>
    </source>
</evidence>
<dbReference type="PIRSF" id="PIRSF002741">
    <property type="entry name" value="MppA"/>
    <property type="match status" value="1"/>
</dbReference>
<dbReference type="Pfam" id="PF00496">
    <property type="entry name" value="SBP_bac_5"/>
    <property type="match status" value="1"/>
</dbReference>
<evidence type="ECO:0000259" key="4">
    <source>
        <dbReference type="Pfam" id="PF00496"/>
    </source>
</evidence>
<evidence type="ECO:0000256" key="1">
    <source>
        <dbReference type="ARBA" id="ARBA00005695"/>
    </source>
</evidence>
<dbReference type="SUPFAM" id="SSF53850">
    <property type="entry name" value="Periplasmic binding protein-like II"/>
    <property type="match status" value="1"/>
</dbReference>
<proteinExistence type="inferred from homology"/>
<evidence type="ECO:0000313" key="5">
    <source>
        <dbReference type="EMBL" id="MFC3984598.1"/>
    </source>
</evidence>
<gene>
    <name evidence="5" type="ORF">ACFOYY_30985</name>
</gene>
<keyword evidence="2" id="KW-0813">Transport</keyword>
<protein>
    <submittedName>
        <fullName evidence="5">ABC transporter substrate-binding protein</fullName>
    </submittedName>
</protein>
<evidence type="ECO:0000313" key="6">
    <source>
        <dbReference type="Proteomes" id="UP001595698"/>
    </source>
</evidence>
<dbReference type="CDD" id="cd08503">
    <property type="entry name" value="PBP2_NikA_DppA_OppA_like_17"/>
    <property type="match status" value="1"/>
</dbReference>
<evidence type="ECO:0000256" key="2">
    <source>
        <dbReference type="ARBA" id="ARBA00022448"/>
    </source>
</evidence>
<dbReference type="PANTHER" id="PTHR30290">
    <property type="entry name" value="PERIPLASMIC BINDING COMPONENT OF ABC TRANSPORTER"/>
    <property type="match status" value="1"/>
</dbReference>
<dbReference type="Gene3D" id="3.10.105.10">
    <property type="entry name" value="Dipeptide-binding Protein, Domain 3"/>
    <property type="match status" value="1"/>
</dbReference>
<reference evidence="6" key="1">
    <citation type="journal article" date="2019" name="Int. J. Syst. Evol. Microbiol.">
        <title>The Global Catalogue of Microorganisms (GCM) 10K type strain sequencing project: providing services to taxonomists for standard genome sequencing and annotation.</title>
        <authorList>
            <consortium name="The Broad Institute Genomics Platform"/>
            <consortium name="The Broad Institute Genome Sequencing Center for Infectious Disease"/>
            <person name="Wu L."/>
            <person name="Ma J."/>
        </authorList>
    </citation>
    <scope>NUCLEOTIDE SEQUENCE [LARGE SCALE GENOMIC DNA]</scope>
    <source>
        <strain evidence="6">TBRC 7912</strain>
    </source>
</reference>
<dbReference type="Gene3D" id="3.40.190.10">
    <property type="entry name" value="Periplasmic binding protein-like II"/>
    <property type="match status" value="1"/>
</dbReference>
<sequence length="523" mass="57572">MNSQITRRGFLGGAVLLGGAALVGCAPGQEAARPGTIQQAAVADGAPRRGGRLRLGVVDGDRAGTLDAHKPLTIGSIIRGFAVYSKLWEWDAEMNWSPALAEETEANADATTWTVRLRQGLEFHNGKTITADDVIFSARRLTDPALGSPWAALLFTLDRERIDKVDERTVRFHFKDGKGFVPFPDTFTNFGAVVPVDYDPARPVGAGPYKLKEFTPGRRSLFTRFENYFKDGRPYADELEIIDFQDEASRIAALQAGQISLANGIGADQVRLLQGDPRVRVVVSETSNWQSFDLNLSKEPFRDERVREAFRLLTDRQELVDRALSGHGRLANDLYSPQDPTFDRSIPQRPHDVERARALLKEAGRENLQIELVSGEGGDAAALVFAAQAKKAGITVTVKKVDAATFNGPRRLDWTMSTGGLLTESFLSSALHLDAPVSAANKTHFSDPRFTELFEQAVTQPDTARRAELVHEMQRIQHAKGGMVIWGFNNALDAVSTGVGGVTSEHTQFATWRFEKLWVKETT</sequence>
<feature type="domain" description="Solute-binding protein family 5" evidence="4">
    <location>
        <begin position="97"/>
        <end position="421"/>
    </location>
</feature>
<dbReference type="PROSITE" id="PS51318">
    <property type="entry name" value="TAT"/>
    <property type="match status" value="1"/>
</dbReference>
<organism evidence="5 6">
    <name type="scientific">Streptosporangium jomthongense</name>
    <dbReference type="NCBI Taxonomy" id="1193683"/>
    <lineage>
        <taxon>Bacteria</taxon>
        <taxon>Bacillati</taxon>
        <taxon>Actinomycetota</taxon>
        <taxon>Actinomycetes</taxon>
        <taxon>Streptosporangiales</taxon>
        <taxon>Streptosporangiaceae</taxon>
        <taxon>Streptosporangium</taxon>
    </lineage>
</organism>
<accession>A0ABV8F7F2</accession>
<keyword evidence="6" id="KW-1185">Reference proteome</keyword>
<dbReference type="InterPro" id="IPR030678">
    <property type="entry name" value="Peptide/Ni-bd"/>
</dbReference>
<comment type="caution">
    <text evidence="5">The sequence shown here is derived from an EMBL/GenBank/DDBJ whole genome shotgun (WGS) entry which is preliminary data.</text>
</comment>
<dbReference type="PANTHER" id="PTHR30290:SF9">
    <property type="entry name" value="OLIGOPEPTIDE-BINDING PROTEIN APPA"/>
    <property type="match status" value="1"/>
</dbReference>
<dbReference type="RefSeq" id="WP_386194566.1">
    <property type="nucleotide sequence ID" value="NZ_JBHSBC010000036.1"/>
</dbReference>